<dbReference type="AlphaFoldDB" id="A0AAW2GC56"/>
<protein>
    <submittedName>
        <fullName evidence="2">Uncharacterized protein</fullName>
    </submittedName>
</protein>
<dbReference type="Proteomes" id="UP001430953">
    <property type="component" value="Unassembled WGS sequence"/>
</dbReference>
<evidence type="ECO:0000256" key="1">
    <source>
        <dbReference type="SAM" id="MobiDB-lite"/>
    </source>
</evidence>
<gene>
    <name evidence="2" type="ORF">PUN28_006579</name>
</gene>
<feature type="compositionally biased region" description="Basic and acidic residues" evidence="1">
    <location>
        <begin position="241"/>
        <end position="256"/>
    </location>
</feature>
<keyword evidence="3" id="KW-1185">Reference proteome</keyword>
<evidence type="ECO:0000313" key="2">
    <source>
        <dbReference type="EMBL" id="KAL0124811.1"/>
    </source>
</evidence>
<dbReference type="EMBL" id="JADYXP020000005">
    <property type="protein sequence ID" value="KAL0124811.1"/>
    <property type="molecule type" value="Genomic_DNA"/>
</dbReference>
<name>A0AAW2GC56_9HYME</name>
<accession>A0AAW2GC56</accession>
<proteinExistence type="predicted"/>
<comment type="caution">
    <text evidence="2">The sequence shown here is derived from an EMBL/GenBank/DDBJ whole genome shotgun (WGS) entry which is preliminary data.</text>
</comment>
<evidence type="ECO:0000313" key="3">
    <source>
        <dbReference type="Proteomes" id="UP001430953"/>
    </source>
</evidence>
<feature type="compositionally biased region" description="Basic residues" evidence="1">
    <location>
        <begin position="67"/>
        <end position="81"/>
    </location>
</feature>
<reference evidence="2 3" key="1">
    <citation type="submission" date="2023-03" db="EMBL/GenBank/DDBJ databases">
        <title>High recombination rates correlate with genetic variation in Cardiocondyla obscurior ants.</title>
        <authorList>
            <person name="Errbii M."/>
        </authorList>
    </citation>
    <scope>NUCLEOTIDE SEQUENCE [LARGE SCALE GENOMIC DNA]</scope>
    <source>
        <strain evidence="2">Alpha-2009</strain>
        <tissue evidence="2">Whole body</tissue>
    </source>
</reference>
<feature type="region of interest" description="Disordered" evidence="1">
    <location>
        <begin position="54"/>
        <end position="86"/>
    </location>
</feature>
<sequence>MYRGPREKRPGRKAKGAAPAFTFLGRRVSRATRCLNPATRHTDARVFVCTLRGKSSTGDRRDCRQLSARRRQARRRRRSRRATTTFPARRRHRVATMTTSAVTTTTAATTTTTAAAAILEQPRTRDRRSVDHSPSSVLAYHRVTFSARIVCPSRPLPLGRSHRGATSRRRPPTIIVVLPRELLSAARQSLRSSFDRSTSVQPTARTRTVTFLKPLAPAARSLGRDVLAAAGGRVRASAEGPGERERPARSPDVRRHGEWRFHDGQTISGSRAHLNQVLRFSGFSRELAGSPRELASRPSSPFLPFLGTLPLLAAIKYQRRSRRTVARD</sequence>
<organism evidence="2 3">
    <name type="scientific">Cardiocondyla obscurior</name>
    <dbReference type="NCBI Taxonomy" id="286306"/>
    <lineage>
        <taxon>Eukaryota</taxon>
        <taxon>Metazoa</taxon>
        <taxon>Ecdysozoa</taxon>
        <taxon>Arthropoda</taxon>
        <taxon>Hexapoda</taxon>
        <taxon>Insecta</taxon>
        <taxon>Pterygota</taxon>
        <taxon>Neoptera</taxon>
        <taxon>Endopterygota</taxon>
        <taxon>Hymenoptera</taxon>
        <taxon>Apocrita</taxon>
        <taxon>Aculeata</taxon>
        <taxon>Formicoidea</taxon>
        <taxon>Formicidae</taxon>
        <taxon>Myrmicinae</taxon>
        <taxon>Cardiocondyla</taxon>
    </lineage>
</organism>
<feature type="region of interest" description="Disordered" evidence="1">
    <location>
        <begin position="232"/>
        <end position="256"/>
    </location>
</feature>